<dbReference type="OrthoDB" id="444265at2759"/>
<dbReference type="PROSITE" id="PS50006">
    <property type="entry name" value="FHA_DOMAIN"/>
    <property type="match status" value="1"/>
</dbReference>
<feature type="compositionally biased region" description="Low complexity" evidence="1">
    <location>
        <begin position="844"/>
        <end position="862"/>
    </location>
</feature>
<dbReference type="CDD" id="cd09880">
    <property type="entry name" value="PIN_Smg5-6-like"/>
    <property type="match status" value="1"/>
</dbReference>
<feature type="compositionally biased region" description="Low complexity" evidence="1">
    <location>
        <begin position="1045"/>
        <end position="1061"/>
    </location>
</feature>
<dbReference type="Pfam" id="PF00498">
    <property type="entry name" value="FHA"/>
    <property type="match status" value="1"/>
</dbReference>
<dbReference type="Gene3D" id="2.60.200.20">
    <property type="match status" value="1"/>
</dbReference>
<accession>A0A8X7SBV4</accession>
<dbReference type="SUPFAM" id="SSF49879">
    <property type="entry name" value="SMAD/FHA domain"/>
    <property type="match status" value="1"/>
</dbReference>
<dbReference type="Gene3D" id="3.40.50.1010">
    <property type="entry name" value="5'-nuclease"/>
    <property type="match status" value="1"/>
</dbReference>
<dbReference type="Proteomes" id="UP000886595">
    <property type="component" value="Unassembled WGS sequence"/>
</dbReference>
<dbReference type="PANTHER" id="PTHR22593:SF14">
    <property type="entry name" value="PIN DOMAIN-CONTAINING PROTEIN"/>
    <property type="match status" value="1"/>
</dbReference>
<dbReference type="EMBL" id="JAAMPC010000007">
    <property type="protein sequence ID" value="KAG2304478.1"/>
    <property type="molecule type" value="Genomic_DNA"/>
</dbReference>
<evidence type="ECO:0000313" key="3">
    <source>
        <dbReference type="EMBL" id="KAG2304478.1"/>
    </source>
</evidence>
<feature type="domain" description="FHA" evidence="2">
    <location>
        <begin position="52"/>
        <end position="103"/>
    </location>
</feature>
<comment type="caution">
    <text evidence="3">The sequence shown here is derived from an EMBL/GenBank/DDBJ whole genome shotgun (WGS) entry which is preliminary data.</text>
</comment>
<dbReference type="PANTHER" id="PTHR22593">
    <property type="entry name" value="TRANSMEMBRANE PROTEIN 18"/>
    <property type="match status" value="1"/>
</dbReference>
<organism evidence="3 4">
    <name type="scientific">Brassica carinata</name>
    <name type="common">Ethiopian mustard</name>
    <name type="synonym">Abyssinian cabbage</name>
    <dbReference type="NCBI Taxonomy" id="52824"/>
    <lineage>
        <taxon>Eukaryota</taxon>
        <taxon>Viridiplantae</taxon>
        <taxon>Streptophyta</taxon>
        <taxon>Embryophyta</taxon>
        <taxon>Tracheophyta</taxon>
        <taxon>Spermatophyta</taxon>
        <taxon>Magnoliopsida</taxon>
        <taxon>eudicotyledons</taxon>
        <taxon>Gunneridae</taxon>
        <taxon>Pentapetalae</taxon>
        <taxon>rosids</taxon>
        <taxon>malvids</taxon>
        <taxon>Brassicales</taxon>
        <taxon>Brassicaceae</taxon>
        <taxon>Brassiceae</taxon>
        <taxon>Brassica</taxon>
    </lineage>
</organism>
<evidence type="ECO:0000256" key="1">
    <source>
        <dbReference type="SAM" id="MobiDB-lite"/>
    </source>
</evidence>
<dbReference type="SUPFAM" id="SSF88723">
    <property type="entry name" value="PIN domain-like"/>
    <property type="match status" value="1"/>
</dbReference>
<dbReference type="GO" id="GO:0031965">
    <property type="term" value="C:nuclear membrane"/>
    <property type="evidence" value="ECO:0007669"/>
    <property type="project" value="TreeGrafter"/>
</dbReference>
<dbReference type="InterPro" id="IPR008984">
    <property type="entry name" value="SMAD_FHA_dom_sf"/>
</dbReference>
<feature type="region of interest" description="Disordered" evidence="1">
    <location>
        <begin position="998"/>
        <end position="1062"/>
    </location>
</feature>
<dbReference type="CDD" id="cd22691">
    <property type="entry name" value="FHA_PS1-like"/>
    <property type="match status" value="1"/>
</dbReference>
<feature type="compositionally biased region" description="Polar residues" evidence="1">
    <location>
        <begin position="193"/>
        <end position="204"/>
    </location>
</feature>
<evidence type="ECO:0000313" key="4">
    <source>
        <dbReference type="Proteomes" id="UP000886595"/>
    </source>
</evidence>
<reference evidence="3 4" key="1">
    <citation type="submission" date="2020-02" db="EMBL/GenBank/DDBJ databases">
        <authorList>
            <person name="Ma Q."/>
            <person name="Huang Y."/>
            <person name="Song X."/>
            <person name="Pei D."/>
        </authorList>
    </citation>
    <scope>NUCLEOTIDE SEQUENCE [LARGE SCALE GENOMIC DNA]</scope>
    <source>
        <strain evidence="3">Sxm20200214</strain>
        <tissue evidence="3">Leaf</tissue>
    </source>
</reference>
<evidence type="ECO:0000259" key="2">
    <source>
        <dbReference type="PROSITE" id="PS50006"/>
    </source>
</evidence>
<proteinExistence type="predicted"/>
<feature type="compositionally biased region" description="Polar residues" evidence="1">
    <location>
        <begin position="1032"/>
        <end position="1044"/>
    </location>
</feature>
<dbReference type="InterPro" id="IPR000253">
    <property type="entry name" value="FHA_dom"/>
</dbReference>
<dbReference type="SMART" id="SM00240">
    <property type="entry name" value="FHA"/>
    <property type="match status" value="1"/>
</dbReference>
<name>A0A8X7SBV4_BRACI</name>
<feature type="compositionally biased region" description="Basic and acidic residues" evidence="1">
    <location>
        <begin position="808"/>
        <end position="817"/>
    </location>
</feature>
<dbReference type="Pfam" id="PF13638">
    <property type="entry name" value="PIN_4"/>
    <property type="match status" value="1"/>
</dbReference>
<dbReference type="InterPro" id="IPR002716">
    <property type="entry name" value="PIN_dom"/>
</dbReference>
<protein>
    <recommendedName>
        <fullName evidence="2">FHA domain-containing protein</fullName>
    </recommendedName>
</protein>
<keyword evidence="4" id="KW-1185">Reference proteome</keyword>
<sequence length="1319" mass="146295">MKNQQEVQEKTIPVFTVLKNGAILKNIFVVNSRDFSSPERNGNDDDEVEEILLVGRHPDCDILLTHPSISRYHLQIRSLPSRQKLFVTDLSSVHGTWVADLKVEPDACVEVKEGDVIRIGGSTRIYRLHWVPLSRAYDIDNPFVSPLDASTVIEQEEEEENRLLEADNLDQPESLFDLPSLQSQAHNGDGNPDVTSEGSGSSVPSEDDDTHITREITLPLASPSVLTLHRDSVNTLKLRSDETSSKWDSVVVEAASENPSKQQSGSYLEVLGCSELEVADEWDVRGDEGLLLNVIESSVPITEEDTYLAAKETSSPPLPRDSIETENLHLTDEQASQEMTLNIIAAKAENISSGSLSLEQIDGCFEASGCNAFELIETEFVSEEVMEASPELPTQAEIQSQEHRGYIEVSGKVIAVSPSSSPQAKGLLEILAEDPQDLGSEYRIEVSIDEMGNEENPAGDQNIKHGMNRENERIFDDGSSSCHSEDLEQSGTQSFLSLANLKPKRQMSFCSEASYNLSDVWGEGNTDKEVLFPPTLAAQTFEDIEELPSYYTESQETQMDQAHAIRDNALSQMDSSRRGIADSVPLLEASGCSALELDAEVEILSLHEEVSGDIGFVTEKGMEASAEPLTKAEIQGVEEKGQTEVLRQFIAVSSDSFPQMEPTLTGDARGLLGSEVSMDTACETLHQNSNEVTKISSSQASAVSDSEDIQSLCSSWHALPKSEVEAPFELLSEVNLAGDQNKTSAVDRDTEQIFDDGRSLCHSEDLEQCGTQSFLLIPTQKPNTEMSFGSESSEASYNLSELWSTGNIDKEDRKPTDELPSDYTGGQENQTPRRLAVRDDVLSEMDSSRSSSRRLSTSNIWSRRGKDASVLQVRTNKSEGKQKQMGKQAKAQVQRKQALSAKSLYLTVDHGADKLEPEIFTPDKENLTPSFHMLKRLQDIAEPEIFTPDKENLTPNSHMLRRLREVGETKDTKGSSSKAIRKPFFDVHVEENLMAEQKPDVHCMRSNSKVKHEPVAPKKRAPFQPLLEKSSSKSQSYTEAPSTASARNNISRGIRSSSNLSDGKSKMKWTIVLDTSSLLDKDSGKTLHLLQGLKGTHLVVPRTVIRELNETKRTRSVLFRRRADMASSALDWIEECKVNTKWWIQLQSPLEETKATAPTPPVTPQSNGSAFPFSLQWSNYAPEIDSPTSEDQVLECALLYRNRNNTDEKLVLLSNDVTLKIKAMAEGVICETALEFYESLKNPLSERFMWPESLPRGRTWSHADDVVLRERYDNRTCFPYRKKPTFDGGRRGESGTGTAAAAKGLKLILLHNSQYGHIH</sequence>
<dbReference type="InterPro" id="IPR029060">
    <property type="entry name" value="PIN-like_dom_sf"/>
</dbReference>
<feature type="region of interest" description="Disordered" evidence="1">
    <location>
        <begin position="804"/>
        <end position="888"/>
    </location>
</feature>
<gene>
    <name evidence="3" type="ORF">Bca52824_033129</name>
</gene>
<feature type="region of interest" description="Disordered" evidence="1">
    <location>
        <begin position="180"/>
        <end position="209"/>
    </location>
</feature>